<evidence type="ECO:0000256" key="4">
    <source>
        <dbReference type="ARBA" id="ARBA00022801"/>
    </source>
</evidence>
<dbReference type="GO" id="GO:0005975">
    <property type="term" value="P:carbohydrate metabolic process"/>
    <property type="evidence" value="ECO:0007669"/>
    <property type="project" value="InterPro"/>
</dbReference>
<dbReference type="AlphaFoldDB" id="A0A835GK89"/>
<comment type="caution">
    <text evidence="7">The sequence shown here is derived from an EMBL/GenBank/DDBJ whole genome shotgun (WGS) entry which is preliminary data.</text>
</comment>
<keyword evidence="8" id="KW-1185">Reference proteome</keyword>
<dbReference type="InterPro" id="IPR015883">
    <property type="entry name" value="Glyco_hydro_20_cat"/>
</dbReference>
<dbReference type="PANTHER" id="PTHR21040">
    <property type="entry name" value="BCDNA.GH04120"/>
    <property type="match status" value="1"/>
</dbReference>
<accession>A0A835GK89</accession>
<dbReference type="EC" id="3.2.1.52" evidence="3"/>
<reference evidence="7" key="1">
    <citation type="submission" date="2020-08" db="EMBL/GenBank/DDBJ databases">
        <title>Spodoptera exigua strain:BAW_Kor-Di-RS1 Genome sequencing and assembly.</title>
        <authorList>
            <person name="Kim J."/>
            <person name="Nam H.Y."/>
            <person name="Kwon M."/>
            <person name="Choi J.H."/>
            <person name="Cho S.R."/>
            <person name="Kim G.-H."/>
        </authorList>
    </citation>
    <scope>NUCLEOTIDE SEQUENCE</scope>
    <source>
        <strain evidence="7">BAW_Kor-Di-RS1</strain>
        <tissue evidence="7">Whole-body</tissue>
    </source>
</reference>
<evidence type="ECO:0000313" key="8">
    <source>
        <dbReference type="Proteomes" id="UP000648187"/>
    </source>
</evidence>
<keyword evidence="5" id="KW-0472">Membrane</keyword>
<evidence type="ECO:0000256" key="2">
    <source>
        <dbReference type="ARBA" id="ARBA00006285"/>
    </source>
</evidence>
<evidence type="ECO:0000313" key="7">
    <source>
        <dbReference type="EMBL" id="KAF9419644.1"/>
    </source>
</evidence>
<organism evidence="7 8">
    <name type="scientific">Spodoptera exigua</name>
    <name type="common">Beet armyworm</name>
    <name type="synonym">Noctua fulgens</name>
    <dbReference type="NCBI Taxonomy" id="7107"/>
    <lineage>
        <taxon>Eukaryota</taxon>
        <taxon>Metazoa</taxon>
        <taxon>Ecdysozoa</taxon>
        <taxon>Arthropoda</taxon>
        <taxon>Hexapoda</taxon>
        <taxon>Insecta</taxon>
        <taxon>Pterygota</taxon>
        <taxon>Neoptera</taxon>
        <taxon>Endopterygota</taxon>
        <taxon>Lepidoptera</taxon>
        <taxon>Glossata</taxon>
        <taxon>Ditrysia</taxon>
        <taxon>Noctuoidea</taxon>
        <taxon>Noctuidae</taxon>
        <taxon>Amphipyrinae</taxon>
        <taxon>Spodoptera</taxon>
    </lineage>
</organism>
<dbReference type="InterPro" id="IPR017853">
    <property type="entry name" value="GH"/>
</dbReference>
<protein>
    <recommendedName>
        <fullName evidence="3">beta-N-acetylhexosaminidase</fullName>
        <ecNumber evidence="3">3.2.1.52</ecNumber>
    </recommendedName>
</protein>
<feature type="domain" description="Glycoside hydrolase family 20 catalytic" evidence="6">
    <location>
        <begin position="86"/>
        <end position="244"/>
    </location>
</feature>
<feature type="transmembrane region" description="Helical" evidence="5">
    <location>
        <begin position="17"/>
        <end position="36"/>
    </location>
</feature>
<dbReference type="Proteomes" id="UP000648187">
    <property type="component" value="Unassembled WGS sequence"/>
</dbReference>
<dbReference type="PANTHER" id="PTHR21040:SF8">
    <property type="entry name" value="BCDNA.GH04120"/>
    <property type="match status" value="1"/>
</dbReference>
<evidence type="ECO:0000256" key="5">
    <source>
        <dbReference type="SAM" id="Phobius"/>
    </source>
</evidence>
<dbReference type="Gene3D" id="3.20.20.80">
    <property type="entry name" value="Glycosidases"/>
    <property type="match status" value="1"/>
</dbReference>
<dbReference type="InterPro" id="IPR038901">
    <property type="entry name" value="HEXDC-like"/>
</dbReference>
<dbReference type="GO" id="GO:0004563">
    <property type="term" value="F:beta-N-acetylhexosaminidase activity"/>
    <property type="evidence" value="ECO:0007669"/>
    <property type="project" value="UniProtKB-EC"/>
</dbReference>
<name>A0A835GK89_SPOEX</name>
<evidence type="ECO:0000259" key="6">
    <source>
        <dbReference type="Pfam" id="PF00728"/>
    </source>
</evidence>
<dbReference type="SUPFAM" id="SSF51445">
    <property type="entry name" value="(Trans)glycosidases"/>
    <property type="match status" value="1"/>
</dbReference>
<evidence type="ECO:0000256" key="3">
    <source>
        <dbReference type="ARBA" id="ARBA00012663"/>
    </source>
</evidence>
<dbReference type="EMBL" id="JACKWZ010000041">
    <property type="protein sequence ID" value="KAF9419644.1"/>
    <property type="molecule type" value="Genomic_DNA"/>
</dbReference>
<evidence type="ECO:0000256" key="1">
    <source>
        <dbReference type="ARBA" id="ARBA00001231"/>
    </source>
</evidence>
<comment type="similarity">
    <text evidence="2">Belongs to the glycosyl hydrolase 20 family.</text>
</comment>
<proteinExistence type="inferred from homology"/>
<dbReference type="Pfam" id="PF00728">
    <property type="entry name" value="Glyco_hydro_20"/>
    <property type="match status" value="1"/>
</dbReference>
<keyword evidence="5" id="KW-1133">Transmembrane helix</keyword>
<keyword evidence="5" id="KW-0812">Transmembrane</keyword>
<comment type="catalytic activity">
    <reaction evidence="1">
        <text>Hydrolysis of terminal non-reducing N-acetyl-D-hexosamine residues in N-acetyl-beta-D-hexosaminides.</text>
        <dbReference type="EC" id="3.2.1.52"/>
    </reaction>
</comment>
<gene>
    <name evidence="7" type="ORF">HW555_003922</name>
</gene>
<keyword evidence="4" id="KW-0378">Hydrolase</keyword>
<sequence length="532" mass="62722">MNVNIVKILRKISVKKYAFILIIICFIFQLIGYKFGNSGGDIVKVNIDYVTVHFDLKGSPPMLTYMMNLLPTLKNYGVNSILMEYEDMFPYEGNLANLSSEIAYTKTELTDFLLEAKKLDIEVIPLIQTFGHMEFVLKLAEFSVHRELPYNPGEICPSQPGSLELIRNMLSQVITFHNFVQPIKYIHIGCDEVYNINDCPNCIRRNLKNHQIYYKHLINVKNIVKDLSPNTKVLFWSEFNYSQKRINLKNELEDYKHELNDLEPIDWEYVGERVNSARLYRMHEVFNRVWFATAFKGADDVHGKEPDIMKRYLNHIHWLNQVLTYKPPKYNVKINGIVLTGWSRYSHFARQCELLPFSMPSLILNLLLIKLFREGINRDFLYKYNHCQIYERFIKKDFEKVYATHASHVECSFRSVSVAKLKYPNYKSCLARIEDIRTDWEIYSLTNLQDMTNTVEMCNDQLRNGIIVMEKLKPLLSEFYRKEVIDNYLNETINFYDTKVGDGIKEFIMKIMNFTFLPRRSFGPLPIIKYGD</sequence>